<dbReference type="KEGG" id="sfh:SFHH103_02533"/>
<dbReference type="STRING" id="1117943.SFHH103_02533"/>
<organism evidence="9 10">
    <name type="scientific">Sinorhizobium fredii (strain HH103)</name>
    <dbReference type="NCBI Taxonomy" id="1117943"/>
    <lineage>
        <taxon>Bacteria</taxon>
        <taxon>Pseudomonadati</taxon>
        <taxon>Pseudomonadota</taxon>
        <taxon>Alphaproteobacteria</taxon>
        <taxon>Hyphomicrobiales</taxon>
        <taxon>Rhizobiaceae</taxon>
        <taxon>Sinorhizobium/Ensifer group</taxon>
        <taxon>Sinorhizobium</taxon>
    </lineage>
</organism>
<feature type="transmembrane region" description="Helical" evidence="7">
    <location>
        <begin position="289"/>
        <end position="314"/>
    </location>
</feature>
<evidence type="ECO:0000256" key="1">
    <source>
        <dbReference type="ARBA" id="ARBA00004651"/>
    </source>
</evidence>
<evidence type="ECO:0000256" key="6">
    <source>
        <dbReference type="ARBA" id="ARBA00023136"/>
    </source>
</evidence>
<keyword evidence="4 7" id="KW-0812">Transmembrane</keyword>
<protein>
    <submittedName>
        <fullName evidence="9">Probable D,D-dipeptide transport system permease protein ddpB</fullName>
    </submittedName>
</protein>
<dbReference type="PANTHER" id="PTHR43163">
    <property type="entry name" value="DIPEPTIDE TRANSPORT SYSTEM PERMEASE PROTEIN DPPB-RELATED"/>
    <property type="match status" value="1"/>
</dbReference>
<dbReference type="AlphaFoldDB" id="G9AAC4"/>
<dbReference type="InterPro" id="IPR035906">
    <property type="entry name" value="MetI-like_sf"/>
</dbReference>
<evidence type="ECO:0000259" key="8">
    <source>
        <dbReference type="PROSITE" id="PS50928"/>
    </source>
</evidence>
<keyword evidence="2 7" id="KW-0813">Transport</keyword>
<keyword evidence="6 7" id="KW-0472">Membrane</keyword>
<sequence>MVFFLLRRLTQGLAMVLLVSVLMFTAVYAIGDPISLLVPPDATEQTMQLARESLGLDQPLYVQYFKFLGNALQGDLGTSFVFREGALRVILDRLPATLELATAAMTLAIVIGVPFGILAGLNPRGWWDRSVMFGSVIGFSLPTFWIGILLILALSVELGIFPSSGRGETATLFGVEFSFLTFDGLRHLALPALSLSLFPMAILARLARAGVREAMNLDFSRFARAQGNTRRDIVAHYVLRYISIPLVTMIGLYFGTLIAFAVVTESVFSWPGMGKLIIESINLLDRPIVVAYVMMTVLLFLAINLIVDVIYCILDPRVRMG</sequence>
<evidence type="ECO:0000313" key="9">
    <source>
        <dbReference type="EMBL" id="CCE97028.1"/>
    </source>
</evidence>
<dbReference type="eggNOG" id="COG0601">
    <property type="taxonomic scope" value="Bacteria"/>
</dbReference>
<dbReference type="PANTHER" id="PTHR43163:SF2">
    <property type="entry name" value="ABC TRANSPORTER PERMEASE PROTEIN"/>
    <property type="match status" value="1"/>
</dbReference>
<accession>G9AAC4</accession>
<evidence type="ECO:0000256" key="4">
    <source>
        <dbReference type="ARBA" id="ARBA00022692"/>
    </source>
</evidence>
<feature type="transmembrane region" description="Helical" evidence="7">
    <location>
        <begin position="133"/>
        <end position="156"/>
    </location>
</feature>
<dbReference type="Gene3D" id="1.10.3720.10">
    <property type="entry name" value="MetI-like"/>
    <property type="match status" value="1"/>
</dbReference>
<feature type="transmembrane region" description="Helical" evidence="7">
    <location>
        <begin position="238"/>
        <end position="263"/>
    </location>
</feature>
<keyword evidence="3" id="KW-1003">Cell membrane</keyword>
<proteinExistence type="inferred from homology"/>
<dbReference type="InterPro" id="IPR045621">
    <property type="entry name" value="BPD_transp_1_N"/>
</dbReference>
<dbReference type="CDD" id="cd06261">
    <property type="entry name" value="TM_PBP2"/>
    <property type="match status" value="1"/>
</dbReference>
<keyword evidence="5 7" id="KW-1133">Transmembrane helix</keyword>
<dbReference type="SUPFAM" id="SSF161098">
    <property type="entry name" value="MetI-like"/>
    <property type="match status" value="1"/>
</dbReference>
<feature type="transmembrane region" description="Helical" evidence="7">
    <location>
        <begin position="100"/>
        <end position="121"/>
    </location>
</feature>
<dbReference type="InterPro" id="IPR000515">
    <property type="entry name" value="MetI-like"/>
</dbReference>
<dbReference type="GO" id="GO:0005886">
    <property type="term" value="C:plasma membrane"/>
    <property type="evidence" value="ECO:0007669"/>
    <property type="project" value="UniProtKB-SubCell"/>
</dbReference>
<dbReference type="RefSeq" id="WP_014329461.1">
    <property type="nucleotide sequence ID" value="NC_016812.1"/>
</dbReference>
<dbReference type="PROSITE" id="PS50928">
    <property type="entry name" value="ABC_TM1"/>
    <property type="match status" value="1"/>
</dbReference>
<evidence type="ECO:0000313" key="10">
    <source>
        <dbReference type="Proteomes" id="UP000007735"/>
    </source>
</evidence>
<name>G9AAC4_SINF1</name>
<evidence type="ECO:0000256" key="3">
    <source>
        <dbReference type="ARBA" id="ARBA00022475"/>
    </source>
</evidence>
<feature type="transmembrane region" description="Helical" evidence="7">
    <location>
        <begin position="12"/>
        <end position="31"/>
    </location>
</feature>
<dbReference type="Pfam" id="PF00528">
    <property type="entry name" value="BPD_transp_1"/>
    <property type="match status" value="1"/>
</dbReference>
<evidence type="ECO:0000256" key="5">
    <source>
        <dbReference type="ARBA" id="ARBA00022989"/>
    </source>
</evidence>
<dbReference type="Proteomes" id="UP000007735">
    <property type="component" value="Chromosome"/>
</dbReference>
<comment type="similarity">
    <text evidence="7">Belongs to the binding-protein-dependent transport system permease family.</text>
</comment>
<evidence type="ECO:0000256" key="2">
    <source>
        <dbReference type="ARBA" id="ARBA00022448"/>
    </source>
</evidence>
<dbReference type="GO" id="GO:0055085">
    <property type="term" value="P:transmembrane transport"/>
    <property type="evidence" value="ECO:0007669"/>
    <property type="project" value="InterPro"/>
</dbReference>
<dbReference type="PATRIC" id="fig|380.5.peg.2695"/>
<feature type="transmembrane region" description="Helical" evidence="7">
    <location>
        <begin position="188"/>
        <end position="207"/>
    </location>
</feature>
<dbReference type="EMBL" id="HE616890">
    <property type="protein sequence ID" value="CCE97028.1"/>
    <property type="molecule type" value="Genomic_DNA"/>
</dbReference>
<reference evidence="9 10" key="1">
    <citation type="journal article" date="2012" name="J. Bacteriol.">
        <title>Genome sequence of the soybean symbiont Sinorhizobium fredii HH103.</title>
        <authorList>
            <person name="Weidner S."/>
            <person name="Becker A."/>
            <person name="Bonilla I."/>
            <person name="Jaenicke S."/>
            <person name="Lloret J."/>
            <person name="Margaret I."/>
            <person name="Puhler A."/>
            <person name="Ruiz-Sainz J.E."/>
            <person name="Schneiker-Bekel S."/>
            <person name="Szczepanowski R."/>
            <person name="Vinardell J.M."/>
            <person name="Zehner S."/>
            <person name="Gottfert M."/>
        </authorList>
    </citation>
    <scope>NUCLEOTIDE SEQUENCE [LARGE SCALE GENOMIC DNA]</scope>
    <source>
        <strain evidence="9 10">HH103</strain>
    </source>
</reference>
<gene>
    <name evidence="9" type="ordered locus">SFHH103_02533</name>
</gene>
<comment type="subcellular location">
    <subcellularLocation>
        <location evidence="1 7">Cell membrane</location>
        <topology evidence="1 7">Multi-pass membrane protein</topology>
    </subcellularLocation>
</comment>
<dbReference type="HOGENOM" id="CLU_036879_0_3_5"/>
<dbReference type="Pfam" id="PF19300">
    <property type="entry name" value="BPD_transp_1_N"/>
    <property type="match status" value="1"/>
</dbReference>
<evidence type="ECO:0000256" key="7">
    <source>
        <dbReference type="RuleBase" id="RU363032"/>
    </source>
</evidence>
<feature type="domain" description="ABC transmembrane type-1" evidence="8">
    <location>
        <begin position="94"/>
        <end position="307"/>
    </location>
</feature>